<dbReference type="Proteomes" id="UP000821837">
    <property type="component" value="Unassembled WGS sequence"/>
</dbReference>
<evidence type="ECO:0000256" key="2">
    <source>
        <dbReference type="ARBA" id="ARBA00004123"/>
    </source>
</evidence>
<evidence type="ECO:0000256" key="7">
    <source>
        <dbReference type="ARBA" id="ARBA00023242"/>
    </source>
</evidence>
<sequence length="388" mass="44055">MIVEELLAAAAALFSLLVRRTPLHEDNDEECSGDEFAMALLIAKLERHDRHRVPLYVERVVPTYLDFEFRKLFRLSRSTCGALVEEYQRSNFYPEGFRGRPKISAEKTLLVALAYLGTQQTMYQIADKFDVSESTVHAAISRVLDFLDSISAREICWPDRNERERNKRAFKTLVRRRSGLPDVVGAIDGCHVRIARPTESEQSYYNRKKFHSIILQGICDADMMFIDVFIGIPGRAHDSRVLQDSFFYEEAAAKCEGGYLVGDAAYPLKMWLLPSYRHTTAKWEPWMTAFNYAHTRQRVVIEQAFGILKARFQRLYHIDVGSIKQAVQIVLASCVLHNMARRCGDIVEFDLEVSDSGTDVSSAEPAEGDDPPTRSAAAFRDGIAQSLL</sequence>
<keyword evidence="6" id="KW-0378">Hydrolase</keyword>
<keyword evidence="4" id="KW-0540">Nuclease</keyword>
<comment type="cofactor">
    <cofactor evidence="1">
        <name>a divalent metal cation</name>
        <dbReference type="ChEBI" id="CHEBI:60240"/>
    </cofactor>
</comment>
<dbReference type="InterPro" id="IPR045249">
    <property type="entry name" value="HARBI1-like"/>
</dbReference>
<dbReference type="AlphaFoldDB" id="A0A9D4PDJ7"/>
<name>A0A9D4PDJ7_RHISA</name>
<dbReference type="InterPro" id="IPR027806">
    <property type="entry name" value="HARBI1_dom"/>
</dbReference>
<protein>
    <recommendedName>
        <fullName evidence="12">Nuclease HARBI1</fullName>
    </recommendedName>
</protein>
<evidence type="ECO:0000256" key="1">
    <source>
        <dbReference type="ARBA" id="ARBA00001968"/>
    </source>
</evidence>
<evidence type="ECO:0000256" key="3">
    <source>
        <dbReference type="ARBA" id="ARBA00006958"/>
    </source>
</evidence>
<feature type="domain" description="Transposase Helix-turn-helix" evidence="9">
    <location>
        <begin position="102"/>
        <end position="148"/>
    </location>
</feature>
<keyword evidence="5" id="KW-0479">Metal-binding</keyword>
<comment type="similarity">
    <text evidence="3">Belongs to the HARBI1 family.</text>
</comment>
<reference evidence="10" key="2">
    <citation type="submission" date="2021-09" db="EMBL/GenBank/DDBJ databases">
        <authorList>
            <person name="Jia N."/>
            <person name="Wang J."/>
            <person name="Shi W."/>
            <person name="Du L."/>
            <person name="Sun Y."/>
            <person name="Zhan W."/>
            <person name="Jiang J."/>
            <person name="Wang Q."/>
            <person name="Zhang B."/>
            <person name="Ji P."/>
            <person name="Sakyi L.B."/>
            <person name="Cui X."/>
            <person name="Yuan T."/>
            <person name="Jiang B."/>
            <person name="Yang W."/>
            <person name="Lam T.T.-Y."/>
            <person name="Chang Q."/>
            <person name="Ding S."/>
            <person name="Wang X."/>
            <person name="Zhu J."/>
            <person name="Ruan X."/>
            <person name="Zhao L."/>
            <person name="Wei J."/>
            <person name="Que T."/>
            <person name="Du C."/>
            <person name="Cheng J."/>
            <person name="Dai P."/>
            <person name="Han X."/>
            <person name="Huang E."/>
            <person name="Gao Y."/>
            <person name="Liu J."/>
            <person name="Shao H."/>
            <person name="Ye R."/>
            <person name="Li L."/>
            <person name="Wei W."/>
            <person name="Wang X."/>
            <person name="Wang C."/>
            <person name="Huo Q."/>
            <person name="Li W."/>
            <person name="Guo W."/>
            <person name="Chen H."/>
            <person name="Chen S."/>
            <person name="Zhou L."/>
            <person name="Zhou L."/>
            <person name="Ni X."/>
            <person name="Tian J."/>
            <person name="Zhou Y."/>
            <person name="Sheng Y."/>
            <person name="Liu T."/>
            <person name="Pan Y."/>
            <person name="Xia L."/>
            <person name="Li J."/>
            <person name="Zhao F."/>
            <person name="Cao W."/>
        </authorList>
    </citation>
    <scope>NUCLEOTIDE SEQUENCE</scope>
    <source>
        <strain evidence="10">Rsan-2018</strain>
        <tissue evidence="10">Larvae</tissue>
    </source>
</reference>
<dbReference type="Pfam" id="PF13613">
    <property type="entry name" value="HTH_Tnp_4"/>
    <property type="match status" value="1"/>
</dbReference>
<dbReference type="PANTHER" id="PTHR22930:SF85">
    <property type="entry name" value="GH03217P-RELATED"/>
    <property type="match status" value="1"/>
</dbReference>
<gene>
    <name evidence="10" type="ORF">HPB52_010747</name>
</gene>
<comment type="subcellular location">
    <subcellularLocation>
        <location evidence="2">Nucleus</location>
    </subcellularLocation>
</comment>
<dbReference type="EMBL" id="JABSTV010001255">
    <property type="protein sequence ID" value="KAH7935635.1"/>
    <property type="molecule type" value="Genomic_DNA"/>
</dbReference>
<evidence type="ECO:0000313" key="11">
    <source>
        <dbReference type="Proteomes" id="UP000821837"/>
    </source>
</evidence>
<dbReference type="PANTHER" id="PTHR22930">
    <property type="match status" value="1"/>
</dbReference>
<evidence type="ECO:0000256" key="5">
    <source>
        <dbReference type="ARBA" id="ARBA00022723"/>
    </source>
</evidence>
<evidence type="ECO:0000313" key="10">
    <source>
        <dbReference type="EMBL" id="KAH7935635.1"/>
    </source>
</evidence>
<evidence type="ECO:0000256" key="4">
    <source>
        <dbReference type="ARBA" id="ARBA00022722"/>
    </source>
</evidence>
<dbReference type="GO" id="GO:0005634">
    <property type="term" value="C:nucleus"/>
    <property type="evidence" value="ECO:0007669"/>
    <property type="project" value="UniProtKB-SubCell"/>
</dbReference>
<dbReference type="OrthoDB" id="6492767at2759"/>
<dbReference type="OMA" id="WENGPAR"/>
<dbReference type="GO" id="GO:0004518">
    <property type="term" value="F:nuclease activity"/>
    <property type="evidence" value="ECO:0007669"/>
    <property type="project" value="UniProtKB-KW"/>
</dbReference>
<evidence type="ECO:0008006" key="12">
    <source>
        <dbReference type="Google" id="ProtNLM"/>
    </source>
</evidence>
<dbReference type="Pfam" id="PF13359">
    <property type="entry name" value="DDE_Tnp_4"/>
    <property type="match status" value="1"/>
</dbReference>
<dbReference type="InterPro" id="IPR027805">
    <property type="entry name" value="Transposase_HTH_dom"/>
</dbReference>
<feature type="domain" description="DDE Tnp4" evidence="8">
    <location>
        <begin position="187"/>
        <end position="338"/>
    </location>
</feature>
<dbReference type="GO" id="GO:0016787">
    <property type="term" value="F:hydrolase activity"/>
    <property type="evidence" value="ECO:0007669"/>
    <property type="project" value="UniProtKB-KW"/>
</dbReference>
<proteinExistence type="inferred from homology"/>
<keyword evidence="11" id="KW-1185">Reference proteome</keyword>
<keyword evidence="7" id="KW-0539">Nucleus</keyword>
<dbReference type="GO" id="GO:0046872">
    <property type="term" value="F:metal ion binding"/>
    <property type="evidence" value="ECO:0007669"/>
    <property type="project" value="UniProtKB-KW"/>
</dbReference>
<accession>A0A9D4PDJ7</accession>
<organism evidence="10 11">
    <name type="scientific">Rhipicephalus sanguineus</name>
    <name type="common">Brown dog tick</name>
    <name type="synonym">Ixodes sanguineus</name>
    <dbReference type="NCBI Taxonomy" id="34632"/>
    <lineage>
        <taxon>Eukaryota</taxon>
        <taxon>Metazoa</taxon>
        <taxon>Ecdysozoa</taxon>
        <taxon>Arthropoda</taxon>
        <taxon>Chelicerata</taxon>
        <taxon>Arachnida</taxon>
        <taxon>Acari</taxon>
        <taxon>Parasitiformes</taxon>
        <taxon>Ixodida</taxon>
        <taxon>Ixodoidea</taxon>
        <taxon>Ixodidae</taxon>
        <taxon>Rhipicephalinae</taxon>
        <taxon>Rhipicephalus</taxon>
        <taxon>Rhipicephalus</taxon>
    </lineage>
</organism>
<evidence type="ECO:0000259" key="8">
    <source>
        <dbReference type="Pfam" id="PF13359"/>
    </source>
</evidence>
<evidence type="ECO:0000259" key="9">
    <source>
        <dbReference type="Pfam" id="PF13613"/>
    </source>
</evidence>
<reference evidence="10" key="1">
    <citation type="journal article" date="2020" name="Cell">
        <title>Large-Scale Comparative Analyses of Tick Genomes Elucidate Their Genetic Diversity and Vector Capacities.</title>
        <authorList>
            <consortium name="Tick Genome and Microbiome Consortium (TIGMIC)"/>
            <person name="Jia N."/>
            <person name="Wang J."/>
            <person name="Shi W."/>
            <person name="Du L."/>
            <person name="Sun Y."/>
            <person name="Zhan W."/>
            <person name="Jiang J.F."/>
            <person name="Wang Q."/>
            <person name="Zhang B."/>
            <person name="Ji P."/>
            <person name="Bell-Sakyi L."/>
            <person name="Cui X.M."/>
            <person name="Yuan T.T."/>
            <person name="Jiang B.G."/>
            <person name="Yang W.F."/>
            <person name="Lam T.T."/>
            <person name="Chang Q.C."/>
            <person name="Ding S.J."/>
            <person name="Wang X.J."/>
            <person name="Zhu J.G."/>
            <person name="Ruan X.D."/>
            <person name="Zhao L."/>
            <person name="Wei J.T."/>
            <person name="Ye R.Z."/>
            <person name="Que T.C."/>
            <person name="Du C.H."/>
            <person name="Zhou Y.H."/>
            <person name="Cheng J.X."/>
            <person name="Dai P.F."/>
            <person name="Guo W.B."/>
            <person name="Han X.H."/>
            <person name="Huang E.J."/>
            <person name="Li L.F."/>
            <person name="Wei W."/>
            <person name="Gao Y.C."/>
            <person name="Liu J.Z."/>
            <person name="Shao H.Z."/>
            <person name="Wang X."/>
            <person name="Wang C.C."/>
            <person name="Yang T.C."/>
            <person name="Huo Q.B."/>
            <person name="Li W."/>
            <person name="Chen H.Y."/>
            <person name="Chen S.E."/>
            <person name="Zhou L.G."/>
            <person name="Ni X.B."/>
            <person name="Tian J.H."/>
            <person name="Sheng Y."/>
            <person name="Liu T."/>
            <person name="Pan Y.S."/>
            <person name="Xia L.Y."/>
            <person name="Li J."/>
            <person name="Zhao F."/>
            <person name="Cao W.C."/>
        </authorList>
    </citation>
    <scope>NUCLEOTIDE SEQUENCE</scope>
    <source>
        <strain evidence="10">Rsan-2018</strain>
    </source>
</reference>
<dbReference type="VEuPathDB" id="VectorBase:RSAN_035596"/>
<comment type="caution">
    <text evidence="10">The sequence shown here is derived from an EMBL/GenBank/DDBJ whole genome shotgun (WGS) entry which is preliminary data.</text>
</comment>
<evidence type="ECO:0000256" key="6">
    <source>
        <dbReference type="ARBA" id="ARBA00022801"/>
    </source>
</evidence>